<comment type="caution">
    <text evidence="3">The sequence shown here is derived from an EMBL/GenBank/DDBJ whole genome shotgun (WGS) entry which is preliminary data.</text>
</comment>
<dbReference type="eggNOG" id="COG1409">
    <property type="taxonomic scope" value="Bacteria"/>
</dbReference>
<dbReference type="InterPro" id="IPR051918">
    <property type="entry name" value="STPP_CPPED1"/>
</dbReference>
<reference evidence="3 4" key="1">
    <citation type="submission" date="2014-04" db="EMBL/GenBank/DDBJ databases">
        <title>Characterization and application of a salt tolerant electro-active bacterium.</title>
        <authorList>
            <person name="Yang L."/>
            <person name="Wei S."/>
            <person name="Tay Q.X.M."/>
        </authorList>
    </citation>
    <scope>NUCLEOTIDE SEQUENCE [LARGE SCALE GENOMIC DNA]</scope>
    <source>
        <strain evidence="3 4">LY1</strain>
    </source>
</reference>
<protein>
    <recommendedName>
        <fullName evidence="5">Metallophosphoesterase</fullName>
    </recommendedName>
</protein>
<dbReference type="PANTHER" id="PTHR43143">
    <property type="entry name" value="METALLOPHOSPHOESTERASE, CALCINEURIN SUPERFAMILY"/>
    <property type="match status" value="1"/>
</dbReference>
<evidence type="ECO:0000259" key="1">
    <source>
        <dbReference type="Pfam" id="PF16370"/>
    </source>
</evidence>
<proteinExistence type="predicted"/>
<dbReference type="AlphaFoldDB" id="A0A074KW90"/>
<name>A0A074KW90_9BACT</name>
<feature type="domain" description="Calcineurin-like phosphoesterase N-terminal" evidence="2">
    <location>
        <begin position="47"/>
        <end position="124"/>
    </location>
</feature>
<keyword evidence="4" id="KW-1185">Reference proteome</keyword>
<evidence type="ECO:0000313" key="3">
    <source>
        <dbReference type="EMBL" id="KEO71883.1"/>
    </source>
</evidence>
<dbReference type="STRING" id="1048983.EL17_20395"/>
<sequence>MFNRRNFIKTLGLSGLGLTGLGLESLGADQPIRSKAIVPYSPIKIKGRVTSNGKGIYRTIISDGRSVIPTDKEGRFELISGTDRDFIFISLPAGYQIKKQANGSAAYYYKLDPTKSEQEFSFKLDPVSQSDDNHHFLLLADTQIQNEYEAEQLLTVSAVDVQKTVQQLNDPNLFGIGCGDLVFDQFDLFKDYNDAIVKTGIPFFQVIGNHDMDLNVRTDRWSGDTFKGHFGPTYYSFNRGEIHYVVLDDVFYLGADKKYIGYLDEEQLQWLENDLSFVEKGKTVVVSLHIPTYTGAVTRYPERDTLGGTVSNRQHLYKILEGYNAHIMSGHTHFNDNMILGDHLFEHCHGTVCGAWWSGPICYDGTPNGYGVYKAQGSSLSWQYKSTGMDLNHQMRIYEQGKHSEHMDMVAVNCWNWDPSWKMTWEENGIQKGQLDRRVALDPLSVSLHLGPELPSRRKWVEPQLNDHMFFFKPQDAGANINILAEDRFGNTYREKLV</sequence>
<dbReference type="InterPro" id="IPR032285">
    <property type="entry name" value="Metallophos_N"/>
</dbReference>
<evidence type="ECO:0008006" key="5">
    <source>
        <dbReference type="Google" id="ProtNLM"/>
    </source>
</evidence>
<dbReference type="Pfam" id="PF16371">
    <property type="entry name" value="MetallophosN"/>
    <property type="match status" value="1"/>
</dbReference>
<dbReference type="InterPro" id="IPR032288">
    <property type="entry name" value="Metallophos_C"/>
</dbReference>
<dbReference type="Gene3D" id="3.60.21.10">
    <property type="match status" value="1"/>
</dbReference>
<evidence type="ECO:0000259" key="2">
    <source>
        <dbReference type="Pfam" id="PF16371"/>
    </source>
</evidence>
<organism evidence="3 4">
    <name type="scientific">Anditalea andensis</name>
    <dbReference type="NCBI Taxonomy" id="1048983"/>
    <lineage>
        <taxon>Bacteria</taxon>
        <taxon>Pseudomonadati</taxon>
        <taxon>Bacteroidota</taxon>
        <taxon>Cytophagia</taxon>
        <taxon>Cytophagales</taxon>
        <taxon>Cytophagaceae</taxon>
        <taxon>Anditalea</taxon>
    </lineage>
</organism>
<dbReference type="InterPro" id="IPR029052">
    <property type="entry name" value="Metallo-depent_PP-like"/>
</dbReference>
<dbReference type="Proteomes" id="UP000027821">
    <property type="component" value="Unassembled WGS sequence"/>
</dbReference>
<accession>A0A074KW90</accession>
<gene>
    <name evidence="3" type="ORF">EL17_20395</name>
</gene>
<dbReference type="EMBL" id="JMIH01000034">
    <property type="protein sequence ID" value="KEO71883.1"/>
    <property type="molecule type" value="Genomic_DNA"/>
</dbReference>
<dbReference type="OrthoDB" id="1776264at2"/>
<dbReference type="RefSeq" id="WP_035078829.1">
    <property type="nucleotide sequence ID" value="NZ_JMIH01000034.1"/>
</dbReference>
<evidence type="ECO:0000313" key="4">
    <source>
        <dbReference type="Proteomes" id="UP000027821"/>
    </source>
</evidence>
<dbReference type="SUPFAM" id="SSF56300">
    <property type="entry name" value="Metallo-dependent phosphatases"/>
    <property type="match status" value="1"/>
</dbReference>
<dbReference type="PANTHER" id="PTHR43143:SF1">
    <property type="entry name" value="SERINE_THREONINE-PROTEIN PHOSPHATASE CPPED1"/>
    <property type="match status" value="1"/>
</dbReference>
<dbReference type="InterPro" id="IPR006311">
    <property type="entry name" value="TAT_signal"/>
</dbReference>
<feature type="domain" description="Calcineurin-like phosphoesterase C-terminal" evidence="1">
    <location>
        <begin position="346"/>
        <end position="493"/>
    </location>
</feature>
<dbReference type="PROSITE" id="PS51318">
    <property type="entry name" value="TAT"/>
    <property type="match status" value="1"/>
</dbReference>
<dbReference type="Pfam" id="PF16370">
    <property type="entry name" value="MetallophosC"/>
    <property type="match status" value="1"/>
</dbReference>